<comment type="caution">
    <text evidence="2">The sequence shown here is derived from an EMBL/GenBank/DDBJ whole genome shotgun (WGS) entry which is preliminary data.</text>
</comment>
<protein>
    <recommendedName>
        <fullName evidence="1">SnoaL-like domain-containing protein</fullName>
    </recommendedName>
</protein>
<proteinExistence type="predicted"/>
<evidence type="ECO:0000313" key="2">
    <source>
        <dbReference type="EMBL" id="GAA2026827.1"/>
    </source>
</evidence>
<accession>A0ABN2U3A4</accession>
<keyword evidence="3" id="KW-1185">Reference proteome</keyword>
<gene>
    <name evidence="2" type="ORF">GCM10009819_07590</name>
</gene>
<evidence type="ECO:0000313" key="3">
    <source>
        <dbReference type="Proteomes" id="UP001501196"/>
    </source>
</evidence>
<evidence type="ECO:0000259" key="1">
    <source>
        <dbReference type="Pfam" id="PF13577"/>
    </source>
</evidence>
<dbReference type="InterPro" id="IPR037401">
    <property type="entry name" value="SnoaL-like"/>
</dbReference>
<feature type="domain" description="SnoaL-like" evidence="1">
    <location>
        <begin position="11"/>
        <end position="135"/>
    </location>
</feature>
<dbReference type="InterPro" id="IPR032710">
    <property type="entry name" value="NTF2-like_dom_sf"/>
</dbReference>
<dbReference type="SUPFAM" id="SSF54427">
    <property type="entry name" value="NTF2-like"/>
    <property type="match status" value="1"/>
</dbReference>
<dbReference type="EMBL" id="BAAAPW010000001">
    <property type="protein sequence ID" value="GAA2026827.1"/>
    <property type="molecule type" value="Genomic_DNA"/>
</dbReference>
<dbReference type="Gene3D" id="3.10.450.50">
    <property type="match status" value="1"/>
</dbReference>
<sequence>MTFSTDHLSAIDRLEIEDLTCSYGMHHDRRDFASLRACFTDRATYVMRVAGGTTYGPHEGADAIVAQIRSFKAQQSDIRRHHITNVRIEPIDADHAIVRSYVIVSAVEGGTATVKTVGTYTDAVVRTSDGWLIAEKSLELETTF</sequence>
<dbReference type="Proteomes" id="UP001501196">
    <property type="component" value="Unassembled WGS sequence"/>
</dbReference>
<reference evidence="2 3" key="1">
    <citation type="journal article" date="2019" name="Int. J. Syst. Evol. Microbiol.">
        <title>The Global Catalogue of Microorganisms (GCM) 10K type strain sequencing project: providing services to taxonomists for standard genome sequencing and annotation.</title>
        <authorList>
            <consortium name="The Broad Institute Genomics Platform"/>
            <consortium name="The Broad Institute Genome Sequencing Center for Infectious Disease"/>
            <person name="Wu L."/>
            <person name="Ma J."/>
        </authorList>
    </citation>
    <scope>NUCLEOTIDE SEQUENCE [LARGE SCALE GENOMIC DNA]</scope>
    <source>
        <strain evidence="2 3">JCM 15672</strain>
    </source>
</reference>
<name>A0ABN2U3A4_9MICO</name>
<dbReference type="CDD" id="cd00531">
    <property type="entry name" value="NTF2_like"/>
    <property type="match status" value="1"/>
</dbReference>
<organism evidence="2 3">
    <name type="scientific">Agromyces tropicus</name>
    <dbReference type="NCBI Taxonomy" id="555371"/>
    <lineage>
        <taxon>Bacteria</taxon>
        <taxon>Bacillati</taxon>
        <taxon>Actinomycetota</taxon>
        <taxon>Actinomycetes</taxon>
        <taxon>Micrococcales</taxon>
        <taxon>Microbacteriaceae</taxon>
        <taxon>Agromyces</taxon>
    </lineage>
</organism>
<dbReference type="RefSeq" id="WP_344369573.1">
    <property type="nucleotide sequence ID" value="NZ_BAAAPW010000001.1"/>
</dbReference>
<dbReference type="Pfam" id="PF13577">
    <property type="entry name" value="SnoaL_4"/>
    <property type="match status" value="1"/>
</dbReference>